<dbReference type="InterPro" id="IPR036380">
    <property type="entry name" value="Isochorismatase-like_sf"/>
</dbReference>
<dbReference type="EMBL" id="LAZR01055019">
    <property type="protein sequence ID" value="KKK77299.1"/>
    <property type="molecule type" value="Genomic_DNA"/>
</dbReference>
<dbReference type="AlphaFoldDB" id="A0A0F9AFK5"/>
<comment type="caution">
    <text evidence="1">The sequence shown here is derived from an EMBL/GenBank/DDBJ whole genome shotgun (WGS) entry which is preliminary data.</text>
</comment>
<proteinExistence type="predicted"/>
<feature type="non-terminal residue" evidence="1">
    <location>
        <position position="1"/>
    </location>
</feature>
<reference evidence="1" key="1">
    <citation type="journal article" date="2015" name="Nature">
        <title>Complex archaea that bridge the gap between prokaryotes and eukaryotes.</title>
        <authorList>
            <person name="Spang A."/>
            <person name="Saw J.H."/>
            <person name="Jorgensen S.L."/>
            <person name="Zaremba-Niedzwiedzka K."/>
            <person name="Martijn J."/>
            <person name="Lind A.E."/>
            <person name="van Eijk R."/>
            <person name="Schleper C."/>
            <person name="Guy L."/>
            <person name="Ettema T.J."/>
        </authorList>
    </citation>
    <scope>NUCLEOTIDE SEQUENCE</scope>
</reference>
<gene>
    <name evidence="1" type="ORF">LCGC14_2855040</name>
</gene>
<sequence>DGRKEGFEVYVLEDAIRAVDMKPGDGDRSKEEMRTAGCQFAESPDVIFANMPNNRSIC</sequence>
<evidence type="ECO:0000313" key="1">
    <source>
        <dbReference type="EMBL" id="KKK77299.1"/>
    </source>
</evidence>
<protein>
    <submittedName>
        <fullName evidence="1">Uncharacterized protein</fullName>
    </submittedName>
</protein>
<accession>A0A0F9AFK5</accession>
<dbReference type="SUPFAM" id="SSF52499">
    <property type="entry name" value="Isochorismatase-like hydrolases"/>
    <property type="match status" value="1"/>
</dbReference>
<dbReference type="Gene3D" id="3.40.50.850">
    <property type="entry name" value="Isochorismatase-like"/>
    <property type="match status" value="1"/>
</dbReference>
<name>A0A0F9AFK5_9ZZZZ</name>
<organism evidence="1">
    <name type="scientific">marine sediment metagenome</name>
    <dbReference type="NCBI Taxonomy" id="412755"/>
    <lineage>
        <taxon>unclassified sequences</taxon>
        <taxon>metagenomes</taxon>
        <taxon>ecological metagenomes</taxon>
    </lineage>
</organism>